<proteinExistence type="predicted"/>
<feature type="transmembrane region" description="Helical" evidence="1">
    <location>
        <begin position="6"/>
        <end position="29"/>
    </location>
</feature>
<dbReference type="AlphaFoldDB" id="A0A085LQE3"/>
<evidence type="ECO:0000313" key="3">
    <source>
        <dbReference type="Proteomes" id="UP000030764"/>
    </source>
</evidence>
<accession>A0A085LQE3</accession>
<dbReference type="EMBL" id="KL363336">
    <property type="protein sequence ID" value="KFD47189.1"/>
    <property type="molecule type" value="Genomic_DNA"/>
</dbReference>
<keyword evidence="1" id="KW-0472">Membrane</keyword>
<keyword evidence="1" id="KW-1133">Transmembrane helix</keyword>
<reference evidence="2 3" key="1">
    <citation type="journal article" date="2014" name="Nat. Genet.">
        <title>Genome and transcriptome of the porcine whipworm Trichuris suis.</title>
        <authorList>
            <person name="Jex A.R."/>
            <person name="Nejsum P."/>
            <person name="Schwarz E.M."/>
            <person name="Hu L."/>
            <person name="Young N.D."/>
            <person name="Hall R.S."/>
            <person name="Korhonen P.K."/>
            <person name="Liao S."/>
            <person name="Thamsborg S."/>
            <person name="Xia J."/>
            <person name="Xu P."/>
            <person name="Wang S."/>
            <person name="Scheerlinck J.P."/>
            <person name="Hofmann A."/>
            <person name="Sternberg P.W."/>
            <person name="Wang J."/>
            <person name="Gasser R.B."/>
        </authorList>
    </citation>
    <scope>NUCLEOTIDE SEQUENCE [LARGE SCALE GENOMIC DNA]</scope>
    <source>
        <strain evidence="2">DCEP-RM93M</strain>
    </source>
</reference>
<protein>
    <submittedName>
        <fullName evidence="2">Uncharacterized protein</fullName>
    </submittedName>
</protein>
<sequence>MYCTTFYTTAATMLFGLAWLGFFVADALYLRRFSMFSKDDKDRASKNCCAQEATDGKVNILNKIKGTSSMFTSSCLFMVTPQQNSESRQTWYGSIVRCSN</sequence>
<organism evidence="2 3">
    <name type="scientific">Trichuris suis</name>
    <name type="common">pig whipworm</name>
    <dbReference type="NCBI Taxonomy" id="68888"/>
    <lineage>
        <taxon>Eukaryota</taxon>
        <taxon>Metazoa</taxon>
        <taxon>Ecdysozoa</taxon>
        <taxon>Nematoda</taxon>
        <taxon>Enoplea</taxon>
        <taxon>Dorylaimia</taxon>
        <taxon>Trichinellida</taxon>
        <taxon>Trichuridae</taxon>
        <taxon>Trichuris</taxon>
    </lineage>
</organism>
<evidence type="ECO:0000313" key="2">
    <source>
        <dbReference type="EMBL" id="KFD47189.1"/>
    </source>
</evidence>
<keyword evidence="1" id="KW-0812">Transmembrane</keyword>
<name>A0A085LQE3_9BILA</name>
<evidence type="ECO:0000256" key="1">
    <source>
        <dbReference type="SAM" id="Phobius"/>
    </source>
</evidence>
<gene>
    <name evidence="2" type="ORF">M513_11896</name>
</gene>
<keyword evidence="3" id="KW-1185">Reference proteome</keyword>
<dbReference type="Proteomes" id="UP000030764">
    <property type="component" value="Unassembled WGS sequence"/>
</dbReference>